<sequence length="119" mass="13996">MRHLASQQQSYVMFQLIFVFSRNTRSFCVTLFSNYGSESSGYPISEIGDSSYHGREAEDDYSPQLYRRRKSSRRRRKKNGIAVIFFRCIMSVAIILVFIFLIMALINRSKSLYKNWKQG</sequence>
<keyword evidence="1" id="KW-0472">Membrane</keyword>
<proteinExistence type="predicted"/>
<name>S5DMM9_9VIRU</name>
<keyword evidence="1" id="KW-1133">Transmembrane helix</keyword>
<accession>S5DMM9</accession>
<evidence type="ECO:0000256" key="1">
    <source>
        <dbReference type="SAM" id="Phobius"/>
    </source>
</evidence>
<protein>
    <submittedName>
        <fullName evidence="2">AsIV-cont00098-ORF1</fullName>
    </submittedName>
</protein>
<organism evidence="2">
    <name type="scientific">Apophua simplicipes ichnovirus</name>
    <dbReference type="NCBI Taxonomy" id="1329648"/>
    <lineage>
        <taxon>Viruses</taxon>
        <taxon>Viruses incertae sedis</taxon>
        <taxon>Polydnaviriformidae</taxon>
        <taxon>Ichnoviriform</taxon>
    </lineage>
</organism>
<evidence type="ECO:0000313" key="2">
    <source>
        <dbReference type="EMBL" id="AGQ20211.1"/>
    </source>
</evidence>
<reference evidence="2" key="1">
    <citation type="journal article" date="2013" name="J. Gen. Virol.">
        <title>Ultrastructural and genomic characterization of a second banchine polydnavirus confirms the existence of shared features within this ichnovirus lineage.</title>
        <authorList>
            <person name="Djoumad A."/>
            <person name="Stoltz D."/>
            <person name="Beliveau C."/>
            <person name="Boyle B."/>
            <person name="Kuhn L."/>
            <person name="Cusson M."/>
        </authorList>
    </citation>
    <scope>NUCLEOTIDE SEQUENCE</scope>
</reference>
<feature type="transmembrane region" description="Helical" evidence="1">
    <location>
        <begin position="80"/>
        <end position="106"/>
    </location>
</feature>
<dbReference type="EMBL" id="KC752304">
    <property type="protein sequence ID" value="AGQ20211.1"/>
    <property type="molecule type" value="Genomic_DNA"/>
</dbReference>
<keyword evidence="1" id="KW-0812">Transmembrane</keyword>